<feature type="coiled-coil region" evidence="1">
    <location>
        <begin position="41"/>
        <end position="68"/>
    </location>
</feature>
<sequence length="221" mass="23954">MALERLHDELQAYLRIVRWEDRDIELADSMVQYMADQPDVVNILRSLVEGMKERIKSLKQDLDTLNHLRLQNHILAQAVPVAAVPAAVEAQDLETIRALRDGLVAAYNSLLAQGGQAAAQHLDLAGPGGLNGPLALNIETIEAPVAAQDINIQNLRGWIAALNNMLGGPAAGEDVGDGVRAIARGLDIHALRGLIVAARNQDEQGIDAETLEYLEELVELM</sequence>
<proteinExistence type="predicted"/>
<gene>
    <name evidence="2" type="ORF">FNV43_RR16534</name>
</gene>
<reference evidence="2" key="1">
    <citation type="submission" date="2020-03" db="EMBL/GenBank/DDBJ databases">
        <title>A high-quality chromosome-level genome assembly of a woody plant with both climbing and erect habits, Rhamnella rubrinervis.</title>
        <authorList>
            <person name="Lu Z."/>
            <person name="Yang Y."/>
            <person name="Zhu X."/>
            <person name="Sun Y."/>
        </authorList>
    </citation>
    <scope>NUCLEOTIDE SEQUENCE</scope>
    <source>
        <strain evidence="2">BYM</strain>
        <tissue evidence="2">Leaf</tissue>
    </source>
</reference>
<dbReference type="AlphaFoldDB" id="A0A8K0GZ07"/>
<accession>A0A8K0GZ07</accession>
<evidence type="ECO:0000313" key="2">
    <source>
        <dbReference type="EMBL" id="KAF3442618.1"/>
    </source>
</evidence>
<name>A0A8K0GZ07_9ROSA</name>
<organism evidence="2 3">
    <name type="scientific">Rhamnella rubrinervis</name>
    <dbReference type="NCBI Taxonomy" id="2594499"/>
    <lineage>
        <taxon>Eukaryota</taxon>
        <taxon>Viridiplantae</taxon>
        <taxon>Streptophyta</taxon>
        <taxon>Embryophyta</taxon>
        <taxon>Tracheophyta</taxon>
        <taxon>Spermatophyta</taxon>
        <taxon>Magnoliopsida</taxon>
        <taxon>eudicotyledons</taxon>
        <taxon>Gunneridae</taxon>
        <taxon>Pentapetalae</taxon>
        <taxon>rosids</taxon>
        <taxon>fabids</taxon>
        <taxon>Rosales</taxon>
        <taxon>Rhamnaceae</taxon>
        <taxon>rhamnoid group</taxon>
        <taxon>Rhamneae</taxon>
        <taxon>Rhamnella</taxon>
    </lineage>
</organism>
<protein>
    <submittedName>
        <fullName evidence="2">Uncharacterized protein</fullName>
    </submittedName>
</protein>
<comment type="caution">
    <text evidence="2">The sequence shown here is derived from an EMBL/GenBank/DDBJ whole genome shotgun (WGS) entry which is preliminary data.</text>
</comment>
<evidence type="ECO:0000313" key="3">
    <source>
        <dbReference type="Proteomes" id="UP000796880"/>
    </source>
</evidence>
<dbReference type="EMBL" id="VOIH02000007">
    <property type="protein sequence ID" value="KAF3442618.1"/>
    <property type="molecule type" value="Genomic_DNA"/>
</dbReference>
<keyword evidence="3" id="KW-1185">Reference proteome</keyword>
<evidence type="ECO:0000256" key="1">
    <source>
        <dbReference type="SAM" id="Coils"/>
    </source>
</evidence>
<dbReference type="Proteomes" id="UP000796880">
    <property type="component" value="Unassembled WGS sequence"/>
</dbReference>
<keyword evidence="1" id="KW-0175">Coiled coil</keyword>